<dbReference type="SUPFAM" id="SSF51126">
    <property type="entry name" value="Pectin lyase-like"/>
    <property type="match status" value="1"/>
</dbReference>
<dbReference type="AlphaFoldDB" id="A0A250XMR5"/>
<evidence type="ECO:0000259" key="1">
    <source>
        <dbReference type="Pfam" id="PF12708"/>
    </source>
</evidence>
<gene>
    <name evidence="2" type="ORF">CEUSTIGMA_g11615.t1</name>
</gene>
<dbReference type="OrthoDB" id="5153416at2759"/>
<dbReference type="EMBL" id="BEGY01000118">
    <property type="protein sequence ID" value="GAX84192.1"/>
    <property type="molecule type" value="Genomic_DNA"/>
</dbReference>
<dbReference type="Pfam" id="PF12708">
    <property type="entry name" value="Pect-lyase_RHGA_epim"/>
    <property type="match status" value="1"/>
</dbReference>
<evidence type="ECO:0000313" key="2">
    <source>
        <dbReference type="EMBL" id="GAX84192.1"/>
    </source>
</evidence>
<protein>
    <recommendedName>
        <fullName evidence="1">Rhamnogalacturonase A/B/Epimerase-like pectate lyase domain-containing protein</fullName>
    </recommendedName>
</protein>
<dbReference type="InterPro" id="IPR024535">
    <property type="entry name" value="RHGA/B-epi-like_pectate_lyase"/>
</dbReference>
<organism evidence="2 3">
    <name type="scientific">Chlamydomonas eustigma</name>
    <dbReference type="NCBI Taxonomy" id="1157962"/>
    <lineage>
        <taxon>Eukaryota</taxon>
        <taxon>Viridiplantae</taxon>
        <taxon>Chlorophyta</taxon>
        <taxon>core chlorophytes</taxon>
        <taxon>Chlorophyceae</taxon>
        <taxon>CS clade</taxon>
        <taxon>Chlamydomonadales</taxon>
        <taxon>Chlamydomonadaceae</taxon>
        <taxon>Chlamydomonas</taxon>
    </lineage>
</organism>
<reference evidence="2 3" key="1">
    <citation type="submission" date="2017-08" db="EMBL/GenBank/DDBJ databases">
        <title>Acidophilic green algal genome provides insights into adaptation to an acidic environment.</title>
        <authorList>
            <person name="Hirooka S."/>
            <person name="Hirose Y."/>
            <person name="Kanesaki Y."/>
            <person name="Higuchi S."/>
            <person name="Fujiwara T."/>
            <person name="Onuma R."/>
            <person name="Era A."/>
            <person name="Ohbayashi R."/>
            <person name="Uzuka A."/>
            <person name="Nozaki H."/>
            <person name="Yoshikawa H."/>
            <person name="Miyagishima S.Y."/>
        </authorList>
    </citation>
    <scope>NUCLEOTIDE SEQUENCE [LARGE SCALE GENOMIC DNA]</scope>
    <source>
        <strain evidence="2 3">NIES-2499</strain>
    </source>
</reference>
<dbReference type="Gene3D" id="2.160.20.10">
    <property type="entry name" value="Single-stranded right-handed beta-helix, Pectin lyase-like"/>
    <property type="match status" value="1"/>
</dbReference>
<name>A0A250XMR5_9CHLO</name>
<dbReference type="InterPro" id="IPR011050">
    <property type="entry name" value="Pectin_lyase_fold/virulence"/>
</dbReference>
<proteinExistence type="predicted"/>
<keyword evidence="3" id="KW-1185">Reference proteome</keyword>
<sequence>MTNRYRYMRADYSYAGYMANEEPIPDVRGLVADVTNYGAIGDGKTDCTAAFKKAIASIHEGVVYVPPGTYLLMDQLVISNSGVVLRGAGAGASTLFFNTSLTGIYGQSWSGHGTEASIQSDYKDGPGLIRFAGPRSYNLAGEGHVQIGVEDPVSDSTLLTTITRPALRGQVKLMVADSSRLLQSQWVTIVLSDRDSAMVSDMYGNITVSRKCRTDCINAQRTMRFHSRIYSVREGYIVLERPLPFNVSTLWNPEVHAFQPGIQQSGIEKLTVLFRWSRYAEHLMEEGFNGIEFAGAANCWARDLIISNSDNHIIIWKSSFITVTNITYTRQPSRGGAYDCHHAVNVTWSQDVAITNSLVHAICVHDLASFAWNNAVVFANITGPFRLNMDHHSLMPYATLWSNINVGRGDRAFKSGGEVTWGMQSAAYTTYYNIKASRGMVMTSFPSIYNGPLGNFLDIAWNPNKLLALGFSSEQGWLVKGVVSPTGPQANPEDLLSAMILTRDARFQRLGRQDL</sequence>
<dbReference type="InterPro" id="IPR012334">
    <property type="entry name" value="Pectin_lyas_fold"/>
</dbReference>
<accession>A0A250XMR5</accession>
<feature type="domain" description="Rhamnogalacturonase A/B/Epimerase-like pectate lyase" evidence="1">
    <location>
        <begin position="33"/>
        <end position="107"/>
    </location>
</feature>
<comment type="caution">
    <text evidence="2">The sequence shown here is derived from an EMBL/GenBank/DDBJ whole genome shotgun (WGS) entry which is preliminary data.</text>
</comment>
<evidence type="ECO:0000313" key="3">
    <source>
        <dbReference type="Proteomes" id="UP000232323"/>
    </source>
</evidence>
<dbReference type="Proteomes" id="UP000232323">
    <property type="component" value="Unassembled WGS sequence"/>
</dbReference>